<keyword evidence="1" id="KW-0732">Signal</keyword>
<dbReference type="SUPFAM" id="SSF51120">
    <property type="entry name" value="beta-Roll"/>
    <property type="match status" value="1"/>
</dbReference>
<evidence type="ECO:0000259" key="7">
    <source>
        <dbReference type="Pfam" id="PF19077"/>
    </source>
</evidence>
<proteinExistence type="predicted"/>
<dbReference type="PRINTS" id="PR00313">
    <property type="entry name" value="CABNDNGRPT"/>
</dbReference>
<evidence type="ECO:0000256" key="1">
    <source>
        <dbReference type="ARBA" id="ARBA00022729"/>
    </source>
</evidence>
<feature type="domain" description="Bacterial Ig" evidence="6">
    <location>
        <begin position="1114"/>
        <end position="1203"/>
    </location>
</feature>
<feature type="region of interest" description="Disordered" evidence="3">
    <location>
        <begin position="911"/>
        <end position="935"/>
    </location>
</feature>
<protein>
    <recommendedName>
        <fullName evidence="11">DUF4347 domain-containing protein</fullName>
    </recommendedName>
</protein>
<dbReference type="Pfam" id="PF13753">
    <property type="entry name" value="SWM_repeat"/>
    <property type="match status" value="1"/>
</dbReference>
<feature type="compositionally biased region" description="Pro residues" evidence="3">
    <location>
        <begin position="1318"/>
        <end position="1332"/>
    </location>
</feature>
<dbReference type="InterPro" id="IPR044048">
    <property type="entry name" value="Big_12"/>
</dbReference>
<dbReference type="InterPro" id="IPR001343">
    <property type="entry name" value="Hemolysn_Ca-bd"/>
</dbReference>
<dbReference type="Pfam" id="PF13946">
    <property type="entry name" value="DUF4214"/>
    <property type="match status" value="2"/>
</dbReference>
<dbReference type="InterPro" id="IPR044016">
    <property type="entry name" value="Big_13"/>
</dbReference>
<sequence>MDEDMTTELTTREVVFIDSRVPQLELLLAAVRPDVELVMLDGSRDGLAQIADYLVAHPGEQAVHIVSHGRAGGVELGNQWLDSDNIGAHADALARIGQSLAPDGDILFYGCNLAAGAVGAKFLDQLTQATGANVAASDDLTGSVRLGGDWQLESQAGSVDTLSAFNGLALLDYDATLGVASENFDDVGMVYQDQATALTVHDWTFYSSANSDFSVDQSFNIGGGGEDKSLVWNWNRSSINDSSFKSTDGTDFKLNSFVFGTLGGNATVTISGYRDNVPVVAGETLDTTATHIGPNISYSFNGTGPNGSYGTATFGSAYANVDEVRFSLSPGTGLEIDDILISPAAVNPTVEVSLSDYMLGIGETASVTFLFSEAVNGFSAEDLTIPNGTLSNLVSGNGGVTWTATLTPDADTNGAANVIAVDMASVFSAASSMPGVGTTTSDNYAIDTVAPTVHGVGSSAANGIYKAGDAVSVQVSLSEAVTVTGTPQLTLETGASDRVANYASGSGTNTLNFIYTVQAGDLSADLDYQSTTALALNGGTITDAAGNSGVLVLATPGTAGSLGANSAITIDGVAPAFAGGATVPASATYGTGQSLDFTVTYDEAVTVDTTGGTPCITLTLGTGGTVPADYVSGSGTNTLTFRYTVAAGDQDANGIELASAITLNGGTVRDTAGNDAALTGIPFGSTAGVLVDAAAPSVSSISLMGPAKTNATSVSYAVTFSKAVTGVDLSDFELASTGTASGTVTSVSGSGSSYTVTVGGITGDGTLRLALQSSGTGITDVSGNPIAAGFTSDQAYIIDNVAPAAPSVPDLSAISDSGISSSDNITHVTTPTFAGMAEAKTTVTLYDTDGAVLGTTTADSAGLWSIASSALGSGTHTLTAKATDEAGNTSAASAGLALTIDTTAPAVPGTADLAAGNDSGTSNADNVTNSTTPTFTGTAEANATVTLFDTDGTTVLGTTTADGSGSWSIISATLIEGSHTLATKVTDAAGNVGAASASLDVTVDTTAPTVIITSNVSTLKAGQTATITFTFSEDPGASFTWDGSAGDVTVSGGVLGAISGTGLTRTATFTPAAGTEAGATSITVAAGSYADAAGNFGGAGVTLALTADSLPPAAPSAPDLASVSDSGTSSVDNITRATAPTFTGTAEANSTVRLFDTDGATELGSTTADGAGNWSITSATLTEGTHTLAARATDAAGNTSLASSGLDLTIDTTAPTFASATVTGNRLVLTFAESTTLDAASLPAAGDFEVRVGDAPRAVTGVAVDVAAKTVTLTLASPVTSGQAATVAYTDHDDLNAIQDAAGNEAASFGAAAADNLTPPPPPHSPPAPPPVTTETVDGVVLERLTLTNPDGSISQTITIPVVEAGRVEVVGNNGLADIPLVSNSSGATLLGVQVPTGYGLQASGVVAPQNAGSALQQLIQQIEARTPAGASQDQLLDGVSGFVQGLAANGSLLVQAVTPTTSAGLPAPAVPLVISGVPASAELPVSALVIDSRSLPSGSILQLDNVDFAVLVGAVQITGGAGPQIVWGDDAAQHIVLGADDDVLHGGGGDDTVGSEGGNDLIYGEAGNDTLFGGAGADRLHGGSGSDTARYEGSRDDYIITQDYSVITVQSKADPGDVDTLINIETLAFADGDQTVVYASQLDWISGLYHQVLGRQVDLDGIQYWARQVDDGLDTGDVALRFLDSVEAGNALSSGDASVTLNALYEGLLGRAADAAGEAYWLERLDNGLSLHDLAVGFMGSIEMQSQNLGATEWSFLG</sequence>
<dbReference type="PANTHER" id="PTHR34677">
    <property type="match status" value="1"/>
</dbReference>
<feature type="domain" description="DUF4214" evidence="4">
    <location>
        <begin position="1641"/>
        <end position="1689"/>
    </location>
</feature>
<evidence type="ECO:0000313" key="10">
    <source>
        <dbReference type="Proteomes" id="UP000252554"/>
    </source>
</evidence>
<keyword evidence="2" id="KW-0106">Calcium</keyword>
<dbReference type="Pfam" id="PF19078">
    <property type="entry name" value="Big_12"/>
    <property type="match status" value="1"/>
</dbReference>
<evidence type="ECO:0000259" key="6">
    <source>
        <dbReference type="Pfam" id="PF17936"/>
    </source>
</evidence>
<feature type="domain" description="Bacterial Ig-like" evidence="7">
    <location>
        <begin position="910"/>
        <end position="1005"/>
    </location>
</feature>
<gene>
    <name evidence="9" type="ORF">DQ403_13170</name>
</gene>
<dbReference type="InterPro" id="IPR041498">
    <property type="entry name" value="Big_6"/>
</dbReference>
<dbReference type="InterPro" id="IPR013783">
    <property type="entry name" value="Ig-like_fold"/>
</dbReference>
<dbReference type="InterPro" id="IPR018511">
    <property type="entry name" value="Hemolysin-typ_Ca-bd_CS"/>
</dbReference>
<comment type="caution">
    <text evidence="9">The sequence shown here is derived from an EMBL/GenBank/DDBJ whole genome shotgun (WGS) entry which is preliminary data.</text>
</comment>
<dbReference type="InterPro" id="IPR028059">
    <property type="entry name" value="SWM_rpt"/>
</dbReference>
<feature type="region of interest" description="Disordered" evidence="3">
    <location>
        <begin position="1312"/>
        <end position="1335"/>
    </location>
</feature>
<evidence type="ECO:0008006" key="11">
    <source>
        <dbReference type="Google" id="ProtNLM"/>
    </source>
</evidence>
<feature type="domain" description="DUF4214" evidence="4">
    <location>
        <begin position="1703"/>
        <end position="1747"/>
    </location>
</feature>
<dbReference type="InterPro" id="IPR014755">
    <property type="entry name" value="Cu-Rt/internalin_Ig-like"/>
</dbReference>
<dbReference type="InterPro" id="IPR025282">
    <property type="entry name" value="DUF4214"/>
</dbReference>
<dbReference type="GO" id="GO:0005509">
    <property type="term" value="F:calcium ion binding"/>
    <property type="evidence" value="ECO:0007669"/>
    <property type="project" value="InterPro"/>
</dbReference>
<dbReference type="Pfam" id="PF17936">
    <property type="entry name" value="Big_6"/>
    <property type="match status" value="1"/>
</dbReference>
<evidence type="ECO:0000259" key="4">
    <source>
        <dbReference type="Pfam" id="PF13946"/>
    </source>
</evidence>
<dbReference type="Gene3D" id="2.60.40.1220">
    <property type="match status" value="1"/>
</dbReference>
<dbReference type="PANTHER" id="PTHR34677:SF3">
    <property type="entry name" value="BACTERIAL IG-LIKE DOMAIN-CONTAINING PROTEIN"/>
    <property type="match status" value="1"/>
</dbReference>
<evidence type="ECO:0000313" key="9">
    <source>
        <dbReference type="EMBL" id="RBA56862.1"/>
    </source>
</evidence>
<feature type="domain" description="Bacterial Ig-like" evidence="8">
    <location>
        <begin position="346"/>
        <end position="446"/>
    </location>
</feature>
<name>A0A365PU10_9GAMM</name>
<dbReference type="InterPro" id="IPR011801">
    <property type="entry name" value="Swm_rep_I_cyn"/>
</dbReference>
<dbReference type="Gene3D" id="2.60.40.10">
    <property type="entry name" value="Immunoglobulins"/>
    <property type="match status" value="3"/>
</dbReference>
<organism evidence="9 10">
    <name type="scientific">Stutzerimonas zhaodongensis</name>
    <dbReference type="NCBI Taxonomy" id="1176257"/>
    <lineage>
        <taxon>Bacteria</taxon>
        <taxon>Pseudomonadati</taxon>
        <taxon>Pseudomonadota</taxon>
        <taxon>Gammaproteobacteria</taxon>
        <taxon>Pseudomonadales</taxon>
        <taxon>Pseudomonadaceae</taxon>
        <taxon>Stutzerimonas</taxon>
    </lineage>
</organism>
<evidence type="ECO:0000259" key="8">
    <source>
        <dbReference type="Pfam" id="PF19078"/>
    </source>
</evidence>
<reference evidence="9 10" key="1">
    <citation type="submission" date="2018-06" db="EMBL/GenBank/DDBJ databases">
        <title>Whole genome sequencing of four bacterial strains from South Shetland trench revealing bio-synthetic gene clusters.</title>
        <authorList>
            <person name="Abdel-Mageed W.M."/>
            <person name="Lehri B."/>
            <person name="Jarmusch S.A."/>
            <person name="Miranda K."/>
            <person name="Goodfellow M."/>
            <person name="Jaspars M."/>
            <person name="Karlyshev A.V."/>
        </authorList>
    </citation>
    <scope>NUCLEOTIDE SEQUENCE [LARGE SCALE GENOMIC DNA]</scope>
    <source>
        <strain evidence="9 10">SST2</strain>
    </source>
</reference>
<evidence type="ECO:0000259" key="5">
    <source>
        <dbReference type="Pfam" id="PF14252"/>
    </source>
</evidence>
<dbReference type="Pfam" id="PF14252">
    <property type="entry name" value="DUF4347"/>
    <property type="match status" value="1"/>
</dbReference>
<dbReference type="Pfam" id="PF00353">
    <property type="entry name" value="HemolysinCabind"/>
    <property type="match status" value="1"/>
</dbReference>
<feature type="domain" description="DUF4347" evidence="5">
    <location>
        <begin position="14"/>
        <end position="177"/>
    </location>
</feature>
<dbReference type="InterPro" id="IPR025592">
    <property type="entry name" value="DUF4347"/>
</dbReference>
<dbReference type="Gene3D" id="2.150.10.10">
    <property type="entry name" value="Serralysin-like metalloprotease, C-terminal"/>
    <property type="match status" value="1"/>
</dbReference>
<dbReference type="Pfam" id="PF19077">
    <property type="entry name" value="Big_13"/>
    <property type="match status" value="2"/>
</dbReference>
<dbReference type="NCBIfam" id="NF033510">
    <property type="entry name" value="Ca_tandemer"/>
    <property type="match status" value="3"/>
</dbReference>
<dbReference type="NCBIfam" id="TIGR02059">
    <property type="entry name" value="swm_rep_I"/>
    <property type="match status" value="1"/>
</dbReference>
<feature type="domain" description="Bacterial Ig-like" evidence="7">
    <location>
        <begin position="806"/>
        <end position="902"/>
    </location>
</feature>
<feature type="compositionally biased region" description="Polar residues" evidence="3">
    <location>
        <begin position="918"/>
        <end position="935"/>
    </location>
</feature>
<evidence type="ECO:0000256" key="2">
    <source>
        <dbReference type="ARBA" id="ARBA00022837"/>
    </source>
</evidence>
<dbReference type="EMBL" id="QNTV01000009">
    <property type="protein sequence ID" value="RBA56862.1"/>
    <property type="molecule type" value="Genomic_DNA"/>
</dbReference>
<dbReference type="PROSITE" id="PS00330">
    <property type="entry name" value="HEMOLYSIN_CALCIUM"/>
    <property type="match status" value="2"/>
</dbReference>
<dbReference type="Proteomes" id="UP000252554">
    <property type="component" value="Unassembled WGS sequence"/>
</dbReference>
<evidence type="ECO:0000256" key="3">
    <source>
        <dbReference type="SAM" id="MobiDB-lite"/>
    </source>
</evidence>
<dbReference type="InterPro" id="IPR011049">
    <property type="entry name" value="Serralysin-like_metalloprot_C"/>
</dbReference>
<accession>A0A365PU10</accession>